<feature type="compositionally biased region" description="Low complexity" evidence="16">
    <location>
        <begin position="727"/>
        <end position="738"/>
    </location>
</feature>
<keyword evidence="8" id="KW-0805">Transcription regulation</keyword>
<keyword evidence="7" id="KW-0862">Zinc</keyword>
<dbReference type="FunCoup" id="E2BIS0">
    <property type="interactions" value="2"/>
</dbReference>
<dbReference type="EMBL" id="GL448530">
    <property type="protein sequence ID" value="EFN84410.1"/>
    <property type="molecule type" value="Genomic_DNA"/>
</dbReference>
<feature type="compositionally biased region" description="Basic residues" evidence="16">
    <location>
        <begin position="495"/>
        <end position="506"/>
    </location>
</feature>
<feature type="compositionally biased region" description="Basic residues" evidence="16">
    <location>
        <begin position="515"/>
        <end position="528"/>
    </location>
</feature>
<dbReference type="STRING" id="610380.E2BIS0"/>
<dbReference type="GO" id="GO:0006513">
    <property type="term" value="P:protein monoubiquitination"/>
    <property type="evidence" value="ECO:0007669"/>
    <property type="project" value="TreeGrafter"/>
</dbReference>
<evidence type="ECO:0000256" key="4">
    <source>
        <dbReference type="ARBA" id="ARBA00022723"/>
    </source>
</evidence>
<dbReference type="GO" id="GO:0008270">
    <property type="term" value="F:zinc ion binding"/>
    <property type="evidence" value="ECO:0007669"/>
    <property type="project" value="UniProtKB-KW"/>
</dbReference>
<dbReference type="PROSITE" id="PS00518">
    <property type="entry name" value="ZF_RING_1"/>
    <property type="match status" value="1"/>
</dbReference>
<dbReference type="InParanoid" id="E2BIS0"/>
<evidence type="ECO:0000256" key="7">
    <source>
        <dbReference type="ARBA" id="ARBA00022833"/>
    </source>
</evidence>
<name>E2BIS0_HARSA</name>
<evidence type="ECO:0000313" key="19">
    <source>
        <dbReference type="Proteomes" id="UP000008237"/>
    </source>
</evidence>
<dbReference type="InterPro" id="IPR018957">
    <property type="entry name" value="Znf_C3HC4_RING-type"/>
</dbReference>
<protein>
    <recommendedName>
        <fullName evidence="10">E3 ubiquitin-protein ligase Topors</fullName>
        <ecNumber evidence="2">2.3.2.27</ecNumber>
    </recommendedName>
    <alternativeName>
        <fullName evidence="11">RING-type E3 ubiquitin transferase Topors</fullName>
    </alternativeName>
    <alternativeName>
        <fullName evidence="13">SUMO1-protein E3 ligase Topors</fullName>
    </alternativeName>
    <alternativeName>
        <fullName evidence="12">Topoisomerase I-binding RING finger protein</fullName>
    </alternativeName>
    <alternativeName>
        <fullName evidence="14">Topoisomerase I-binding arginine/serine-rich protein</fullName>
    </alternativeName>
</protein>
<evidence type="ECO:0000256" key="3">
    <source>
        <dbReference type="ARBA" id="ARBA00022679"/>
    </source>
</evidence>
<gene>
    <name evidence="18" type="ORF">EAI_04176</name>
</gene>
<evidence type="ECO:0000256" key="15">
    <source>
        <dbReference type="PROSITE-ProRule" id="PRU00175"/>
    </source>
</evidence>
<feature type="compositionally biased region" description="Polar residues" evidence="16">
    <location>
        <begin position="432"/>
        <end position="452"/>
    </location>
</feature>
<dbReference type="OrthoDB" id="365379at2759"/>
<dbReference type="OMA" id="DCVIVGF"/>
<dbReference type="AlphaFoldDB" id="E2BIS0"/>
<dbReference type="Pfam" id="PF00097">
    <property type="entry name" value="zf-C3HC4"/>
    <property type="match status" value="1"/>
</dbReference>
<feature type="compositionally biased region" description="Low complexity" evidence="16">
    <location>
        <begin position="552"/>
        <end position="564"/>
    </location>
</feature>
<evidence type="ECO:0000259" key="17">
    <source>
        <dbReference type="PROSITE" id="PS50089"/>
    </source>
</evidence>
<feature type="compositionally biased region" description="Basic and acidic residues" evidence="16">
    <location>
        <begin position="604"/>
        <end position="617"/>
    </location>
</feature>
<sequence length="837" mass="95896">MEGSLEVKHSLAGVEEPIKSEAPVQNSDSNERSDDIASPPPNCSICLGKLINTSFTDSCLHQFCFDCLVKWSKIKTECPLCKQTFKSIIHSVRSEEDYDQYHVPRELAQSQIPQPHVVSTLDLNLDVGVGRWEDVPRFVYRTTMTGNRRHGLLNPEQVARREQLPSVAPQVPREERRRRRDNPTDYRRTVYRHGIWATLLPDIFGRFRECSAEYYRQVSLVTTVMRYPQELDRLIPWLNRELQVLLANSTHITYVMNIILDALRQFDIRSTEFRNLVRPYFDVHTDHFAHELLNFARTNFDMVGYDQAVTYLPRGLSNEYAPRIVSPTSSTSSSSSSSSSHISFLSDNSDVRILEDEAIDLRVNTVMPTVLPMSQPGPSAVGQLLRSLESSYDIPELLVLSSTSSESEGECEIIGYVKPRHERTPEIIELVSSDNEMSPVRSNENIPSTTEETVPANLSLPSTSYATKEISSDLSSSSTSADDNSDSDYNPGTSRRFRNHSKKLSSRKFVEKEHKKMNKTRSHNKRSRNSYSSEESDFKKRSSRKIVKKRIYSSSDSSSSEGSSTKYDEKRSKKERCSVKEQMKLKKEETYPNADGDSDSSTETDSKTKTKKCDRQYVSKRKRSLSSSDYTAKSERTTRSKDRICTQEKSKSNNKDNKCRQSRSRSTSLSSNVSEQDKVSGYRHHESRGRRPDDSASTNKVTKRQSESKSKSKTCYFSDSDDDHLRSSSQCSNRSNKSYLRWRRSKYKDRHKDKDRTNRSSSRTFNSSQEAASPIVTSSTSAKNDAHPTKHSDCVESHKSTRSEYKKSKHRKFHDEKKSRSRKRRRRLRSLSTSQSE</sequence>
<feature type="compositionally biased region" description="Basic residues" evidence="16">
    <location>
        <begin position="819"/>
        <end position="829"/>
    </location>
</feature>
<evidence type="ECO:0000256" key="5">
    <source>
        <dbReference type="ARBA" id="ARBA00022771"/>
    </source>
</evidence>
<dbReference type="Gene3D" id="3.30.40.10">
    <property type="entry name" value="Zinc/RING finger domain, C3HC4 (zinc finger)"/>
    <property type="match status" value="1"/>
</dbReference>
<dbReference type="PANTHER" id="PTHR46077">
    <property type="entry name" value="E3 UBIQUITIN-PROTEIN LIGASE TOPORS"/>
    <property type="match status" value="1"/>
</dbReference>
<accession>E2BIS0</accession>
<feature type="compositionally biased region" description="Basic residues" evidence="16">
    <location>
        <begin position="740"/>
        <end position="749"/>
    </location>
</feature>
<feature type="compositionally biased region" description="Basic and acidic residues" evidence="16">
    <location>
        <begin position="675"/>
        <end position="694"/>
    </location>
</feature>
<evidence type="ECO:0000256" key="1">
    <source>
        <dbReference type="ARBA" id="ARBA00000900"/>
    </source>
</evidence>
<evidence type="ECO:0000256" key="6">
    <source>
        <dbReference type="ARBA" id="ARBA00022786"/>
    </source>
</evidence>
<feature type="region of interest" description="Disordered" evidence="16">
    <location>
        <begin position="163"/>
        <end position="182"/>
    </location>
</feature>
<dbReference type="PANTHER" id="PTHR46077:SF1">
    <property type="entry name" value="TOP1 BINDING ARGININE_SERINE RICH PROTEIN, E3 UBIQUITIN LIGASE"/>
    <property type="match status" value="1"/>
</dbReference>
<dbReference type="InterPro" id="IPR013083">
    <property type="entry name" value="Znf_RING/FYVE/PHD"/>
</dbReference>
<evidence type="ECO:0000256" key="12">
    <source>
        <dbReference type="ARBA" id="ARBA00076940"/>
    </source>
</evidence>
<evidence type="ECO:0000256" key="10">
    <source>
        <dbReference type="ARBA" id="ARBA00071236"/>
    </source>
</evidence>
<evidence type="ECO:0000256" key="9">
    <source>
        <dbReference type="ARBA" id="ARBA00023163"/>
    </source>
</evidence>
<dbReference type="GO" id="GO:0005634">
    <property type="term" value="C:nucleus"/>
    <property type="evidence" value="ECO:0007669"/>
    <property type="project" value="UniProtKB-ARBA"/>
</dbReference>
<dbReference type="FunFam" id="3.30.40.10:FF:000136">
    <property type="entry name" value="E3 ubiquitin-protein ligase Topors"/>
    <property type="match status" value="1"/>
</dbReference>
<feature type="compositionally biased region" description="Low complexity" evidence="16">
    <location>
        <begin position="472"/>
        <end position="482"/>
    </location>
</feature>
<feature type="compositionally biased region" description="Basic and acidic residues" evidence="16">
    <location>
        <begin position="784"/>
        <end position="806"/>
    </location>
</feature>
<evidence type="ECO:0000256" key="13">
    <source>
        <dbReference type="ARBA" id="ARBA00079040"/>
    </source>
</evidence>
<evidence type="ECO:0000256" key="11">
    <source>
        <dbReference type="ARBA" id="ARBA00076856"/>
    </source>
</evidence>
<keyword evidence="3" id="KW-0808">Transferase</keyword>
<proteinExistence type="predicted"/>
<dbReference type="InterPro" id="IPR017907">
    <property type="entry name" value="Znf_RING_CS"/>
</dbReference>
<feature type="compositionally biased region" description="Polar residues" evidence="16">
    <location>
        <begin position="769"/>
        <end position="783"/>
    </location>
</feature>
<feature type="compositionally biased region" description="Basic residues" evidence="16">
    <location>
        <begin position="541"/>
        <end position="551"/>
    </location>
</feature>
<dbReference type="Proteomes" id="UP000008237">
    <property type="component" value="Unassembled WGS sequence"/>
</dbReference>
<feature type="compositionally biased region" description="Basic and acidic residues" evidence="16">
    <location>
        <begin position="566"/>
        <end position="590"/>
    </location>
</feature>
<keyword evidence="9" id="KW-0804">Transcription</keyword>
<feature type="compositionally biased region" description="Low complexity" evidence="16">
    <location>
        <begin position="664"/>
        <end position="674"/>
    </location>
</feature>
<evidence type="ECO:0000256" key="2">
    <source>
        <dbReference type="ARBA" id="ARBA00012483"/>
    </source>
</evidence>
<keyword evidence="19" id="KW-1185">Reference proteome</keyword>
<dbReference type="SMART" id="SM00184">
    <property type="entry name" value="RING"/>
    <property type="match status" value="1"/>
</dbReference>
<feature type="region of interest" description="Disordered" evidence="16">
    <location>
        <begin position="1"/>
        <end position="36"/>
    </location>
</feature>
<organism evidence="19">
    <name type="scientific">Harpegnathos saltator</name>
    <name type="common">Jerdon's jumping ant</name>
    <dbReference type="NCBI Taxonomy" id="610380"/>
    <lineage>
        <taxon>Eukaryota</taxon>
        <taxon>Metazoa</taxon>
        <taxon>Ecdysozoa</taxon>
        <taxon>Arthropoda</taxon>
        <taxon>Hexapoda</taxon>
        <taxon>Insecta</taxon>
        <taxon>Pterygota</taxon>
        <taxon>Neoptera</taxon>
        <taxon>Endopterygota</taxon>
        <taxon>Hymenoptera</taxon>
        <taxon>Apocrita</taxon>
        <taxon>Aculeata</taxon>
        <taxon>Formicoidea</taxon>
        <taxon>Formicidae</taxon>
        <taxon>Ponerinae</taxon>
        <taxon>Ponerini</taxon>
        <taxon>Harpegnathos</taxon>
    </lineage>
</organism>
<feature type="region of interest" description="Disordered" evidence="16">
    <location>
        <begin position="430"/>
        <end position="837"/>
    </location>
</feature>
<feature type="compositionally biased region" description="Low complexity" evidence="16">
    <location>
        <begin position="759"/>
        <end position="768"/>
    </location>
</feature>
<dbReference type="CDD" id="cd16574">
    <property type="entry name" value="RING-HC_Topors"/>
    <property type="match status" value="1"/>
</dbReference>
<dbReference type="GO" id="GO:0061630">
    <property type="term" value="F:ubiquitin protein ligase activity"/>
    <property type="evidence" value="ECO:0007669"/>
    <property type="project" value="UniProtKB-EC"/>
</dbReference>
<keyword evidence="6" id="KW-0833">Ubl conjugation pathway</keyword>
<dbReference type="InterPro" id="IPR001841">
    <property type="entry name" value="Znf_RING"/>
</dbReference>
<reference evidence="18 19" key="1">
    <citation type="journal article" date="2010" name="Science">
        <title>Genomic comparison of the ants Camponotus floridanus and Harpegnathos saltator.</title>
        <authorList>
            <person name="Bonasio R."/>
            <person name="Zhang G."/>
            <person name="Ye C."/>
            <person name="Mutti N.S."/>
            <person name="Fang X."/>
            <person name="Qin N."/>
            <person name="Donahue G."/>
            <person name="Yang P."/>
            <person name="Li Q."/>
            <person name="Li C."/>
            <person name="Zhang P."/>
            <person name="Huang Z."/>
            <person name="Berger S.L."/>
            <person name="Reinberg D."/>
            <person name="Wang J."/>
            <person name="Liebig J."/>
        </authorList>
    </citation>
    <scope>NUCLEOTIDE SEQUENCE [LARGE SCALE GENOMIC DNA]</scope>
    <source>
        <strain evidence="18 19">R22 G/1</strain>
    </source>
</reference>
<dbReference type="SUPFAM" id="SSF57850">
    <property type="entry name" value="RING/U-box"/>
    <property type="match status" value="1"/>
</dbReference>
<dbReference type="EC" id="2.3.2.27" evidence="2"/>
<feature type="domain" description="RING-type" evidence="17">
    <location>
        <begin position="43"/>
        <end position="82"/>
    </location>
</feature>
<evidence type="ECO:0000256" key="8">
    <source>
        <dbReference type="ARBA" id="ARBA00023015"/>
    </source>
</evidence>
<evidence type="ECO:0000256" key="16">
    <source>
        <dbReference type="SAM" id="MobiDB-lite"/>
    </source>
</evidence>
<comment type="catalytic activity">
    <reaction evidence="1">
        <text>S-ubiquitinyl-[E2 ubiquitin-conjugating enzyme]-L-cysteine + [acceptor protein]-L-lysine = [E2 ubiquitin-conjugating enzyme]-L-cysteine + N(6)-ubiquitinyl-[acceptor protein]-L-lysine.</text>
        <dbReference type="EC" id="2.3.2.27"/>
    </reaction>
</comment>
<dbReference type="GO" id="GO:0000209">
    <property type="term" value="P:protein polyubiquitination"/>
    <property type="evidence" value="ECO:0007669"/>
    <property type="project" value="TreeGrafter"/>
</dbReference>
<keyword evidence="5 15" id="KW-0863">Zinc-finger</keyword>
<keyword evidence="4" id="KW-0479">Metal-binding</keyword>
<feature type="compositionally biased region" description="Basic and acidic residues" evidence="16">
    <location>
        <begin position="632"/>
        <end position="659"/>
    </location>
</feature>
<dbReference type="PROSITE" id="PS50089">
    <property type="entry name" value="ZF_RING_2"/>
    <property type="match status" value="1"/>
</dbReference>
<evidence type="ECO:0000256" key="14">
    <source>
        <dbReference type="ARBA" id="ARBA00079184"/>
    </source>
</evidence>
<dbReference type="InterPro" id="IPR058746">
    <property type="entry name" value="Znf_RING-type_Topors"/>
</dbReference>
<dbReference type="Pfam" id="PF26084">
    <property type="entry name" value="PWI_Topors"/>
    <property type="match status" value="1"/>
</dbReference>
<dbReference type="InterPro" id="IPR058745">
    <property type="entry name" value="PWI_Topors"/>
</dbReference>
<evidence type="ECO:0000313" key="18">
    <source>
        <dbReference type="EMBL" id="EFN84410.1"/>
    </source>
</evidence>